<evidence type="ECO:0000259" key="7">
    <source>
        <dbReference type="Pfam" id="PF08340"/>
    </source>
</evidence>
<organism evidence="8 9">
    <name type="scientific">Hornefia butyriciproducens</name>
    <dbReference type="NCBI Taxonomy" id="2652293"/>
    <lineage>
        <taxon>Bacteria</taxon>
        <taxon>Bacillati</taxon>
        <taxon>Bacillota</taxon>
        <taxon>Clostridia</taxon>
        <taxon>Peptostreptococcales</taxon>
        <taxon>Anaerovoracaceae</taxon>
        <taxon>Hornefia</taxon>
    </lineage>
</organism>
<dbReference type="Pfam" id="PF03755">
    <property type="entry name" value="YicC-like_N"/>
    <property type="match status" value="1"/>
</dbReference>
<dbReference type="RefSeq" id="WP_154574126.1">
    <property type="nucleotide sequence ID" value="NZ_JAQXGS010000062.1"/>
</dbReference>
<dbReference type="EMBL" id="VUMZ01000004">
    <property type="protein sequence ID" value="MST51669.1"/>
    <property type="molecule type" value="Genomic_DNA"/>
</dbReference>
<name>A0A6L5Y4N2_9FIRM</name>
<gene>
    <name evidence="8" type="ORF">FYJ64_05010</name>
</gene>
<comment type="caution">
    <text evidence="8">The sequence shown here is derived from an EMBL/GenBank/DDBJ whole genome shotgun (WGS) entry which is preliminary data.</text>
</comment>
<feature type="domain" description="Endoribonuclease YicC-like N-terminal" evidence="6">
    <location>
        <begin position="2"/>
        <end position="156"/>
    </location>
</feature>
<evidence type="ECO:0000313" key="9">
    <source>
        <dbReference type="Proteomes" id="UP000474676"/>
    </source>
</evidence>
<proteinExistence type="inferred from homology"/>
<dbReference type="AlphaFoldDB" id="A0A6L5Y4N2"/>
<dbReference type="PANTHER" id="PTHR30636">
    <property type="entry name" value="UPF0701 PROTEIN YICC"/>
    <property type="match status" value="1"/>
</dbReference>
<dbReference type="Pfam" id="PF08340">
    <property type="entry name" value="YicC-like_C"/>
    <property type="match status" value="1"/>
</dbReference>
<evidence type="ECO:0000256" key="4">
    <source>
        <dbReference type="ARBA" id="ARBA00022801"/>
    </source>
</evidence>
<evidence type="ECO:0000256" key="3">
    <source>
        <dbReference type="ARBA" id="ARBA00022759"/>
    </source>
</evidence>
<dbReference type="GO" id="GO:0004521">
    <property type="term" value="F:RNA endonuclease activity"/>
    <property type="evidence" value="ECO:0007669"/>
    <property type="project" value="InterPro"/>
</dbReference>
<keyword evidence="9" id="KW-1185">Reference proteome</keyword>
<dbReference type="GeneID" id="303114676"/>
<evidence type="ECO:0000256" key="1">
    <source>
        <dbReference type="ARBA" id="ARBA00001968"/>
    </source>
</evidence>
<dbReference type="GO" id="GO:0016787">
    <property type="term" value="F:hydrolase activity"/>
    <property type="evidence" value="ECO:0007669"/>
    <property type="project" value="UniProtKB-KW"/>
</dbReference>
<evidence type="ECO:0000256" key="5">
    <source>
        <dbReference type="ARBA" id="ARBA00035648"/>
    </source>
</evidence>
<sequence length="294" mass="33669">MIKSMTGFGRGEFSDGKRNVTVEIRTVNHRYCDIAVRMPRRYSFAEDKVRKTIRGKISRGKADVSILVENITESDVTIRLNEPVADQYIENLNRLKNEFRLDGEISLSLIAQMPEVLKQIPDVEDEDEMTRCILTPVMQAVENLEEMRAAEGRKLAQDLLMRADLIRELVSRIEVKADDVPREYAKRLRDRIGELLEGSVEIPEDRIMVEAAIFADKCNITEELTRLKSHMDQMKTIITESSGADGKKLDFLVQEMNREANTIGSKANNLEITSLMLQIKAEIEKIREQVQNIE</sequence>
<comment type="cofactor">
    <cofactor evidence="1">
        <name>a divalent metal cation</name>
        <dbReference type="ChEBI" id="CHEBI:60240"/>
    </cofactor>
</comment>
<dbReference type="InterPro" id="IPR013527">
    <property type="entry name" value="YicC-like_N"/>
</dbReference>
<accession>A0A6L5Y4N2</accession>
<dbReference type="Proteomes" id="UP000474676">
    <property type="component" value="Unassembled WGS sequence"/>
</dbReference>
<comment type="similarity">
    <text evidence="5">Belongs to the YicC/YloC family.</text>
</comment>
<evidence type="ECO:0000313" key="8">
    <source>
        <dbReference type="EMBL" id="MST51669.1"/>
    </source>
</evidence>
<keyword evidence="2" id="KW-0540">Nuclease</keyword>
<protein>
    <submittedName>
        <fullName evidence="8">YicC family protein</fullName>
    </submittedName>
</protein>
<dbReference type="InterPro" id="IPR005229">
    <property type="entry name" value="YicC/YloC-like"/>
</dbReference>
<dbReference type="NCBIfam" id="TIGR00255">
    <property type="entry name" value="YicC/YloC family endoribonuclease"/>
    <property type="match status" value="1"/>
</dbReference>
<dbReference type="InterPro" id="IPR013551">
    <property type="entry name" value="YicC-like_C"/>
</dbReference>
<feature type="domain" description="Endoribonuclease YicC-like C-terminal" evidence="7">
    <location>
        <begin position="174"/>
        <end position="294"/>
    </location>
</feature>
<evidence type="ECO:0000256" key="2">
    <source>
        <dbReference type="ARBA" id="ARBA00022722"/>
    </source>
</evidence>
<evidence type="ECO:0000259" key="6">
    <source>
        <dbReference type="Pfam" id="PF03755"/>
    </source>
</evidence>
<reference evidence="8 9" key="1">
    <citation type="submission" date="2019-08" db="EMBL/GenBank/DDBJ databases">
        <title>In-depth cultivation of the pig gut microbiome towards novel bacterial diversity and tailored functional studies.</title>
        <authorList>
            <person name="Wylensek D."/>
            <person name="Hitch T.C.A."/>
            <person name="Clavel T."/>
        </authorList>
    </citation>
    <scope>NUCLEOTIDE SEQUENCE [LARGE SCALE GENOMIC DNA]</scope>
    <source>
        <strain evidence="8 9">WCA-MUC-591-APC-3H</strain>
    </source>
</reference>
<dbReference type="PANTHER" id="PTHR30636:SF3">
    <property type="entry name" value="UPF0701 PROTEIN YICC"/>
    <property type="match status" value="1"/>
</dbReference>
<keyword evidence="4" id="KW-0378">Hydrolase</keyword>
<keyword evidence="3" id="KW-0255">Endonuclease</keyword>